<keyword evidence="1" id="KW-0614">Plasmid</keyword>
<dbReference type="Pfam" id="PF06187">
    <property type="entry name" value="DUF993"/>
    <property type="match status" value="1"/>
</dbReference>
<proteinExistence type="predicted"/>
<evidence type="ECO:0000313" key="2">
    <source>
        <dbReference type="Proteomes" id="UP001432360"/>
    </source>
</evidence>
<dbReference type="InterPro" id="IPR009334">
    <property type="entry name" value="DUF993"/>
</dbReference>
<gene>
    <name evidence="1" type="ORF">RB548_26190</name>
</gene>
<name>A0ABZ2BJK5_9HYPH</name>
<accession>A0ABZ2BJK5</accession>
<dbReference type="EMBL" id="CP133152">
    <property type="protein sequence ID" value="WVT07666.1"/>
    <property type="molecule type" value="Genomic_DNA"/>
</dbReference>
<dbReference type="RefSeq" id="WP_331376683.1">
    <property type="nucleotide sequence ID" value="NZ_CP133152.1"/>
</dbReference>
<evidence type="ECO:0000313" key="1">
    <source>
        <dbReference type="EMBL" id="WVT07666.1"/>
    </source>
</evidence>
<organism evidence="1 2">
    <name type="scientific">Sinorhizobium chiapasense</name>
    <dbReference type="NCBI Taxonomy" id="501572"/>
    <lineage>
        <taxon>Bacteria</taxon>
        <taxon>Pseudomonadati</taxon>
        <taxon>Pseudomonadota</taxon>
        <taxon>Alphaproteobacteria</taxon>
        <taxon>Hyphomicrobiales</taxon>
        <taxon>Rhizobiaceae</taxon>
        <taxon>Sinorhizobium/Ensifer group</taxon>
        <taxon>Sinorhizobium</taxon>
    </lineage>
</organism>
<geneLocation type="plasmid" evidence="1 2">
    <name>pSchITTGS70d</name>
</geneLocation>
<keyword evidence="2" id="KW-1185">Reference proteome</keyword>
<dbReference type="Proteomes" id="UP001432360">
    <property type="component" value="Plasmid pSchITTGS70d"/>
</dbReference>
<dbReference type="SUPFAM" id="SSF51569">
    <property type="entry name" value="Aldolase"/>
    <property type="match status" value="1"/>
</dbReference>
<dbReference type="InterPro" id="IPR013785">
    <property type="entry name" value="Aldolase_TIM"/>
</dbReference>
<dbReference type="Gene3D" id="3.20.20.70">
    <property type="entry name" value="Aldolase class I"/>
    <property type="match status" value="1"/>
</dbReference>
<protein>
    <submittedName>
        <fullName evidence="1">Dihydrodipicolinate synthase family protein</fullName>
    </submittedName>
</protein>
<sequence>MASINLPLEGRLARYELSGRPVPLQKRTPADFPRVTFAAAHVVANPLVDNDPWLTPAIDWERTLAFRHRLWDLGLGVAEAMDTAQRGMGLGWPEARELIRRALAEARGRSGALIACGAGTDHLPPRPDVSIDDILKAYESQIEAIEAENGRIILMASRALASAAKGPEDYIRVYDRILSQVKEPVIIHWLGEMFDPALEGYWGNADHMEAMNTCLAVIEAHAEKVDGIKISLLSKEKEIAMRQRLPKGVRMYTGDDFNYAELIAGDEKGHSDALLGIFDAIAPVASAALEALGEGRNGEFFELLEPTVPLSRHIFKAPTRFYKTGVVFLAYLNGLQDHFVMIGGQQSARSLAHLAELFRLADRAGALADPELAVSRMRRVLAVHGID</sequence>
<reference evidence="1" key="1">
    <citation type="submission" date="2023-08" db="EMBL/GenBank/DDBJ databases">
        <title>Complete genome sequence of Sinorhizobium chiapanecum ITTG S70 isolated from Acaciella angustissima nodules in Chiapas-Mexico.</title>
        <authorList>
            <person name="Rincon-Rosales R."/>
            <person name="Rogel M.A."/>
            <person name="Rincon-Medina C.I."/>
            <person name="Guerrero G."/>
            <person name="Manzano-Gomez L.A."/>
            <person name="Lopez-Lopez A."/>
            <person name="Rincon Molina F.A."/>
            <person name="Martinez-Romero E."/>
        </authorList>
    </citation>
    <scope>NUCLEOTIDE SEQUENCE</scope>
    <source>
        <strain evidence="1">ITTG S70</strain>
        <plasmid evidence="1">pSchITTGS70d</plasmid>
    </source>
</reference>